<dbReference type="InterPro" id="IPR005081">
    <property type="entry name" value="SpoIIGA"/>
</dbReference>
<organism evidence="2 3">
    <name type="scientific">Roseburia yibonii</name>
    <dbReference type="NCBI Taxonomy" id="2763063"/>
    <lineage>
        <taxon>Bacteria</taxon>
        <taxon>Bacillati</taxon>
        <taxon>Bacillota</taxon>
        <taxon>Clostridia</taxon>
        <taxon>Lachnospirales</taxon>
        <taxon>Lachnospiraceae</taxon>
        <taxon>Roseburia</taxon>
    </lineage>
</organism>
<feature type="transmembrane region" description="Helical" evidence="1">
    <location>
        <begin position="92"/>
        <end position="110"/>
    </location>
</feature>
<feature type="transmembrane region" description="Helical" evidence="1">
    <location>
        <begin position="116"/>
        <end position="136"/>
    </location>
</feature>
<feature type="transmembrane region" description="Helical" evidence="1">
    <location>
        <begin position="37"/>
        <end position="55"/>
    </location>
</feature>
<dbReference type="Pfam" id="PF03419">
    <property type="entry name" value="Peptidase_U4"/>
    <property type="match status" value="1"/>
</dbReference>
<feature type="transmembrane region" description="Helical" evidence="1">
    <location>
        <begin position="6"/>
        <end position="25"/>
    </location>
</feature>
<evidence type="ECO:0000256" key="1">
    <source>
        <dbReference type="SAM" id="Phobius"/>
    </source>
</evidence>
<accession>A0ABR7IAG9</accession>
<gene>
    <name evidence="2" type="ORF">H8Z76_06965</name>
</gene>
<dbReference type="RefSeq" id="WP_022515680.1">
    <property type="nucleotide sequence ID" value="NZ_JACOQH010000004.1"/>
</dbReference>
<protein>
    <submittedName>
        <fullName evidence="2">Sigma-E processing peptidase SpoIIGA</fullName>
    </submittedName>
</protein>
<sequence length="261" mass="30217">MQYEFYIDAFVVTNGLMDFLVLMFTDEILHRKARLGVLFLASVLGAVVSAVLFLWMSDYLLYQMVIHFILNPLMLVFAFGEKKGKRLLEDWIISYLAMILLGGAMQWLYYGIGRGRHFVLCLLGVLTIGVFGLCVVERYRRIEGKVYEVKICQDDRELEVAAYYDSGNLLTDPYVKEPVQIIDEEMIRPLMEEKQMRKRLIPFHSLGKENGWITVITAEKMIIRKRKEQIEVCPVVLGLGRKELFSGTGYHMLLNEKNLRG</sequence>
<evidence type="ECO:0000313" key="2">
    <source>
        <dbReference type="EMBL" id="MBC5753769.1"/>
    </source>
</evidence>
<reference evidence="2 3" key="1">
    <citation type="submission" date="2020-08" db="EMBL/GenBank/DDBJ databases">
        <title>Genome public.</title>
        <authorList>
            <person name="Liu C."/>
            <person name="Sun Q."/>
        </authorList>
    </citation>
    <scope>NUCLEOTIDE SEQUENCE [LARGE SCALE GENOMIC DNA]</scope>
    <source>
        <strain evidence="2 3">BX0805</strain>
    </source>
</reference>
<keyword evidence="3" id="KW-1185">Reference proteome</keyword>
<keyword evidence="1" id="KW-0812">Transmembrane</keyword>
<evidence type="ECO:0000313" key="3">
    <source>
        <dbReference type="Proteomes" id="UP000621540"/>
    </source>
</evidence>
<keyword evidence="1" id="KW-1133">Transmembrane helix</keyword>
<feature type="transmembrane region" description="Helical" evidence="1">
    <location>
        <begin position="61"/>
        <end position="80"/>
    </location>
</feature>
<keyword evidence="1" id="KW-0472">Membrane</keyword>
<name>A0ABR7IAG9_9FIRM</name>
<dbReference type="Proteomes" id="UP000621540">
    <property type="component" value="Unassembled WGS sequence"/>
</dbReference>
<comment type="caution">
    <text evidence="2">The sequence shown here is derived from an EMBL/GenBank/DDBJ whole genome shotgun (WGS) entry which is preliminary data.</text>
</comment>
<proteinExistence type="predicted"/>
<dbReference type="EMBL" id="JACOQH010000004">
    <property type="protein sequence ID" value="MBC5753769.1"/>
    <property type="molecule type" value="Genomic_DNA"/>
</dbReference>